<dbReference type="PANTHER" id="PTHR31885:SF6">
    <property type="entry name" value="GH04784P"/>
    <property type="match status" value="1"/>
</dbReference>
<feature type="transmembrane region" description="Helical" evidence="6">
    <location>
        <begin position="142"/>
        <end position="172"/>
    </location>
</feature>
<feature type="transmembrane region" description="Helical" evidence="6">
    <location>
        <begin position="193"/>
        <end position="214"/>
    </location>
</feature>
<evidence type="ECO:0000313" key="7">
    <source>
        <dbReference type="EMBL" id="UTT62030.1"/>
    </source>
</evidence>
<comment type="similarity">
    <text evidence="2">Belongs to the TMEM86 family.</text>
</comment>
<keyword evidence="8" id="KW-1185">Reference proteome</keyword>
<name>A0ABY5FVW1_9MICO</name>
<evidence type="ECO:0000256" key="4">
    <source>
        <dbReference type="ARBA" id="ARBA00022989"/>
    </source>
</evidence>
<feature type="transmembrane region" description="Helical" evidence="6">
    <location>
        <begin position="7"/>
        <end position="26"/>
    </location>
</feature>
<organism evidence="7 8">
    <name type="scientific">Microcella humidisoli</name>
    <dbReference type="NCBI Taxonomy" id="2963406"/>
    <lineage>
        <taxon>Bacteria</taxon>
        <taxon>Bacillati</taxon>
        <taxon>Actinomycetota</taxon>
        <taxon>Actinomycetes</taxon>
        <taxon>Micrococcales</taxon>
        <taxon>Microbacteriaceae</taxon>
        <taxon>Microcella</taxon>
    </lineage>
</organism>
<feature type="transmembrane region" description="Helical" evidence="6">
    <location>
        <begin position="83"/>
        <end position="104"/>
    </location>
</feature>
<accession>A0ABY5FVW1</accession>
<dbReference type="EMBL" id="CP101497">
    <property type="protein sequence ID" value="UTT62030.1"/>
    <property type="molecule type" value="Genomic_DNA"/>
</dbReference>
<dbReference type="InterPro" id="IPR012506">
    <property type="entry name" value="TMEM86B-like"/>
</dbReference>
<proteinExistence type="inferred from homology"/>
<feature type="transmembrane region" description="Helical" evidence="6">
    <location>
        <begin position="32"/>
        <end position="52"/>
    </location>
</feature>
<keyword evidence="4 6" id="KW-1133">Transmembrane helix</keyword>
<sequence>MRPTFRPLPAFTPYLVVTVVHLVAIAAGPPGLVAATKPLLMPALLVALVLALPVRRSPLLLWGGLALVFSWLGDVLLQNPGDIGFLLGMGAFGLAHLAYIALYLGPLRTRRVPGWAVSLGVVWWSTMVAVLAFWLGGLLVPVALYGLVLGAAAVCALATRPLVAVGAVVFLVSDTLLALDRFLPGFSVLDLDLAIMLAYCLGQGLIVAGVVTVARRAAGFANAGQLVPAQSASGEPGSI</sequence>
<dbReference type="Pfam" id="PF07947">
    <property type="entry name" value="YhhN"/>
    <property type="match status" value="1"/>
</dbReference>
<dbReference type="Proteomes" id="UP001060039">
    <property type="component" value="Chromosome"/>
</dbReference>
<feature type="transmembrane region" description="Helical" evidence="6">
    <location>
        <begin position="116"/>
        <end position="136"/>
    </location>
</feature>
<protein>
    <submittedName>
        <fullName evidence="7">Lysoplasmalogenase</fullName>
    </submittedName>
</protein>
<reference evidence="7" key="1">
    <citation type="submission" date="2022-07" db="EMBL/GenBank/DDBJ databases">
        <title>Taxonomic analysis of Microcella humidisoli nov. sp., isolated from riverside soil.</title>
        <authorList>
            <person name="Molina K.M."/>
            <person name="Kim S.B."/>
        </authorList>
    </citation>
    <scope>NUCLEOTIDE SEQUENCE</scope>
    <source>
        <strain evidence="7">MMS21-STM10</strain>
    </source>
</reference>
<evidence type="ECO:0000256" key="6">
    <source>
        <dbReference type="SAM" id="Phobius"/>
    </source>
</evidence>
<feature type="transmembrane region" description="Helical" evidence="6">
    <location>
        <begin position="59"/>
        <end position="77"/>
    </location>
</feature>
<keyword evidence="3 6" id="KW-0812">Transmembrane</keyword>
<evidence type="ECO:0000256" key="2">
    <source>
        <dbReference type="ARBA" id="ARBA00007375"/>
    </source>
</evidence>
<comment type="subcellular location">
    <subcellularLocation>
        <location evidence="1">Membrane</location>
        <topology evidence="1">Multi-pass membrane protein</topology>
    </subcellularLocation>
</comment>
<dbReference type="RefSeq" id="WP_255159171.1">
    <property type="nucleotide sequence ID" value="NZ_CP101497.1"/>
</dbReference>
<evidence type="ECO:0000256" key="1">
    <source>
        <dbReference type="ARBA" id="ARBA00004141"/>
    </source>
</evidence>
<evidence type="ECO:0000313" key="8">
    <source>
        <dbReference type="Proteomes" id="UP001060039"/>
    </source>
</evidence>
<keyword evidence="5 6" id="KW-0472">Membrane</keyword>
<evidence type="ECO:0000256" key="3">
    <source>
        <dbReference type="ARBA" id="ARBA00022692"/>
    </source>
</evidence>
<evidence type="ECO:0000256" key="5">
    <source>
        <dbReference type="ARBA" id="ARBA00023136"/>
    </source>
</evidence>
<gene>
    <name evidence="7" type="ORF">NNL39_10175</name>
</gene>
<dbReference type="PANTHER" id="PTHR31885">
    <property type="entry name" value="GH04784P"/>
    <property type="match status" value="1"/>
</dbReference>